<dbReference type="Proteomes" id="UP001248822">
    <property type="component" value="Unassembled WGS sequence"/>
</dbReference>
<dbReference type="AlphaFoldDB" id="A0AAE4DKR7"/>
<organism evidence="1 2">
    <name type="scientific">Pseudenterobacter timonensis</name>
    <dbReference type="NCBI Taxonomy" id="1755099"/>
    <lineage>
        <taxon>Bacteria</taxon>
        <taxon>Pseudomonadati</taxon>
        <taxon>Pseudomonadota</taxon>
        <taxon>Gammaproteobacteria</taxon>
        <taxon>Enterobacterales</taxon>
        <taxon>Enterobacteriaceae</taxon>
        <taxon>Pseudenterobacter</taxon>
    </lineage>
</organism>
<proteinExistence type="predicted"/>
<evidence type="ECO:0000313" key="1">
    <source>
        <dbReference type="EMBL" id="MDR9889204.1"/>
    </source>
</evidence>
<dbReference type="RefSeq" id="WP_061707841.1">
    <property type="nucleotide sequence ID" value="NZ_CABKVX010000011.1"/>
</dbReference>
<sequence length="77" mass="8496">MVDKSQIKEHSEVIASCGTHVGTVDHIDGERIKLTRSDSASGGKHHYLPLSWVDKVEGNKVTLSKDHKEVMAGWQEA</sequence>
<reference evidence="1" key="1">
    <citation type="submission" date="2022-12" db="EMBL/GenBank/DDBJ databases">
        <title>NDM-1 containing novel ST 2018 Pseudenterobacter timonensis.</title>
        <authorList>
            <person name="Halder G."/>
            <person name="Mandal S."/>
            <person name="Dutta S."/>
        </authorList>
    </citation>
    <scope>NUCLEOTIDE SEQUENCE</scope>
    <source>
        <strain evidence="1">CNCI147</strain>
    </source>
</reference>
<comment type="caution">
    <text evidence="1">The sequence shown here is derived from an EMBL/GenBank/DDBJ whole genome shotgun (WGS) entry which is preliminary data.</text>
</comment>
<accession>A0AAE4DKR7</accession>
<evidence type="ECO:0000313" key="2">
    <source>
        <dbReference type="Proteomes" id="UP001248822"/>
    </source>
</evidence>
<dbReference type="EMBL" id="JAQGEC010000002">
    <property type="protein sequence ID" value="MDR9889204.1"/>
    <property type="molecule type" value="Genomic_DNA"/>
</dbReference>
<name>A0AAE4DKR7_9ENTR</name>
<gene>
    <name evidence="1" type="ORF">O7047_03015</name>
</gene>
<dbReference type="Pfam" id="PF09939">
    <property type="entry name" value="DUF2171"/>
    <property type="match status" value="1"/>
</dbReference>
<dbReference type="InterPro" id="IPR018684">
    <property type="entry name" value="DUF2171"/>
</dbReference>
<protein>
    <submittedName>
        <fullName evidence="1">DUF2171 domain-containing protein</fullName>
    </submittedName>
</protein>